<keyword evidence="1" id="KW-0472">Membrane</keyword>
<sequence length="347" mass="36869">MSRPYRLLVRAYPPGRRRGELLDTFAEAGRARPSVRETLNLIRHGLRARLGRPASRGVVVLATLIALVTGFVGASFFARVGWEFVPGFPDTGAVSETLFPGLNASTSRDGDGLFFDVTYPSYAEVLLSGHDEDFSFSTLTIAPDGGFIPGDYPAWTAAAQQRLVADGWQVSDAEVTGATWIATGEIDDSGRRFTATRDGLALTIQTETDVVDTPAGSFYVTAVMDRLTPPWLTVVSVLGLLAGALAGWLGTGWVSRRTEFARGAVRSLTREPAVLALILLLPQALLGFTGLVFTAVSSGPPGKPFWALSLTYGFGCGLLGFVLFAVSLITAVVAGRPAPDRALEVSS</sequence>
<dbReference type="EMBL" id="JAHKKG010000003">
    <property type="protein sequence ID" value="MBU2664087.1"/>
    <property type="molecule type" value="Genomic_DNA"/>
</dbReference>
<organism evidence="2 3">
    <name type="scientific">Paractinoplanes bogorensis</name>
    <dbReference type="NCBI Taxonomy" id="1610840"/>
    <lineage>
        <taxon>Bacteria</taxon>
        <taxon>Bacillati</taxon>
        <taxon>Actinomycetota</taxon>
        <taxon>Actinomycetes</taxon>
        <taxon>Micromonosporales</taxon>
        <taxon>Micromonosporaceae</taxon>
        <taxon>Paractinoplanes</taxon>
    </lineage>
</organism>
<keyword evidence="3" id="KW-1185">Reference proteome</keyword>
<evidence type="ECO:0008006" key="4">
    <source>
        <dbReference type="Google" id="ProtNLM"/>
    </source>
</evidence>
<name>A0ABS5YKY1_9ACTN</name>
<dbReference type="Proteomes" id="UP001519654">
    <property type="component" value="Unassembled WGS sequence"/>
</dbReference>
<feature type="transmembrane region" description="Helical" evidence="1">
    <location>
        <begin position="274"/>
        <end position="293"/>
    </location>
</feature>
<accession>A0ABS5YKY1</accession>
<evidence type="ECO:0000313" key="2">
    <source>
        <dbReference type="EMBL" id="MBU2664087.1"/>
    </source>
</evidence>
<gene>
    <name evidence="2" type="ORF">KOI35_11350</name>
</gene>
<keyword evidence="1" id="KW-0812">Transmembrane</keyword>
<dbReference type="RefSeq" id="WP_215786323.1">
    <property type="nucleotide sequence ID" value="NZ_JAHKKG010000003.1"/>
</dbReference>
<comment type="caution">
    <text evidence="2">The sequence shown here is derived from an EMBL/GenBank/DDBJ whole genome shotgun (WGS) entry which is preliminary data.</text>
</comment>
<evidence type="ECO:0000313" key="3">
    <source>
        <dbReference type="Proteomes" id="UP001519654"/>
    </source>
</evidence>
<feature type="transmembrane region" description="Helical" evidence="1">
    <location>
        <begin position="305"/>
        <end position="334"/>
    </location>
</feature>
<evidence type="ECO:0000256" key="1">
    <source>
        <dbReference type="SAM" id="Phobius"/>
    </source>
</evidence>
<protein>
    <recommendedName>
        <fullName evidence="4">ABC transporter permease</fullName>
    </recommendedName>
</protein>
<feature type="transmembrane region" description="Helical" evidence="1">
    <location>
        <begin position="231"/>
        <end position="254"/>
    </location>
</feature>
<proteinExistence type="predicted"/>
<feature type="transmembrane region" description="Helical" evidence="1">
    <location>
        <begin position="57"/>
        <end position="78"/>
    </location>
</feature>
<reference evidence="2 3" key="1">
    <citation type="submission" date="2021-06" db="EMBL/GenBank/DDBJ databases">
        <title>Actinoplanes lichenicola sp. nov., and Actinoplanes ovalisporus sp. nov., isolated from lichen in Thailand.</title>
        <authorList>
            <person name="Saeng-In P."/>
            <person name="Kanchanasin P."/>
            <person name="Yuki M."/>
            <person name="Kudo T."/>
            <person name="Ohkuma M."/>
            <person name="Phongsopitanun W."/>
            <person name="Tanasupawat S."/>
        </authorList>
    </citation>
    <scope>NUCLEOTIDE SEQUENCE [LARGE SCALE GENOMIC DNA]</scope>
    <source>
        <strain evidence="2 3">NBRC 110975</strain>
    </source>
</reference>
<keyword evidence="1" id="KW-1133">Transmembrane helix</keyword>